<feature type="compositionally biased region" description="Polar residues" evidence="1">
    <location>
        <begin position="201"/>
        <end position="210"/>
    </location>
</feature>
<reference evidence="2" key="1">
    <citation type="journal article" date="2021" name="Nat. Commun.">
        <title>Genetic determinants of endophytism in the Arabidopsis root mycobiome.</title>
        <authorList>
            <person name="Mesny F."/>
            <person name="Miyauchi S."/>
            <person name="Thiergart T."/>
            <person name="Pickel B."/>
            <person name="Atanasova L."/>
            <person name="Karlsson M."/>
            <person name="Huettel B."/>
            <person name="Barry K.W."/>
            <person name="Haridas S."/>
            <person name="Chen C."/>
            <person name="Bauer D."/>
            <person name="Andreopoulos W."/>
            <person name="Pangilinan J."/>
            <person name="LaButti K."/>
            <person name="Riley R."/>
            <person name="Lipzen A."/>
            <person name="Clum A."/>
            <person name="Drula E."/>
            <person name="Henrissat B."/>
            <person name="Kohler A."/>
            <person name="Grigoriev I.V."/>
            <person name="Martin F.M."/>
            <person name="Hacquard S."/>
        </authorList>
    </citation>
    <scope>NUCLEOTIDE SEQUENCE</scope>
    <source>
        <strain evidence="2">MPI-SDFR-AT-0120</strain>
    </source>
</reference>
<evidence type="ECO:0000256" key="1">
    <source>
        <dbReference type="SAM" id="MobiDB-lite"/>
    </source>
</evidence>
<dbReference type="Proteomes" id="UP000813461">
    <property type="component" value="Unassembled WGS sequence"/>
</dbReference>
<organism evidence="2 3">
    <name type="scientific">Paraphoma chrysanthemicola</name>
    <dbReference type="NCBI Taxonomy" id="798071"/>
    <lineage>
        <taxon>Eukaryota</taxon>
        <taxon>Fungi</taxon>
        <taxon>Dikarya</taxon>
        <taxon>Ascomycota</taxon>
        <taxon>Pezizomycotina</taxon>
        <taxon>Dothideomycetes</taxon>
        <taxon>Pleosporomycetidae</taxon>
        <taxon>Pleosporales</taxon>
        <taxon>Pleosporineae</taxon>
        <taxon>Phaeosphaeriaceae</taxon>
        <taxon>Paraphoma</taxon>
    </lineage>
</organism>
<feature type="compositionally biased region" description="Basic and acidic residues" evidence="1">
    <location>
        <begin position="173"/>
        <end position="187"/>
    </location>
</feature>
<accession>A0A8K0QTR5</accession>
<feature type="region of interest" description="Disordered" evidence="1">
    <location>
        <begin position="223"/>
        <end position="254"/>
    </location>
</feature>
<feature type="region of interest" description="Disordered" evidence="1">
    <location>
        <begin position="60"/>
        <end position="210"/>
    </location>
</feature>
<dbReference type="OrthoDB" id="10387548at2759"/>
<feature type="compositionally biased region" description="Basic residues" evidence="1">
    <location>
        <begin position="95"/>
        <end position="109"/>
    </location>
</feature>
<proteinExistence type="predicted"/>
<sequence>MRTSKAAPASIYQIVDELDDQSGTVVKRYERVNIGIDIGSQDEPAERITVKKRSAIRDALKGPEYQLTKNKSLQKHTRTAASSARSPKHSEEKRAHGHRTRKQSIKIRNRSNDFRVDRDTSRSHDLIGVSDGRHSQRFHPPSVHPQPFTPRHATSPPLPPPTRNSGRHTPKLVKPEIEETQKVKQETMSDSPANRGRAITPFQQPTMNTQQSHQLVFGADTRATSGRGQNTQWDGMRRQNFGGGSRSGDELGDL</sequence>
<keyword evidence="3" id="KW-1185">Reference proteome</keyword>
<name>A0A8K0QTR5_9PLEO</name>
<evidence type="ECO:0000313" key="3">
    <source>
        <dbReference type="Proteomes" id="UP000813461"/>
    </source>
</evidence>
<feature type="compositionally biased region" description="Polar residues" evidence="1">
    <location>
        <begin position="223"/>
        <end position="233"/>
    </location>
</feature>
<evidence type="ECO:0000313" key="2">
    <source>
        <dbReference type="EMBL" id="KAH7070094.1"/>
    </source>
</evidence>
<protein>
    <submittedName>
        <fullName evidence="2">Uncharacterized protein</fullName>
    </submittedName>
</protein>
<gene>
    <name evidence="2" type="ORF">FB567DRAFT_584748</name>
</gene>
<dbReference type="EMBL" id="JAGMVJ010000028">
    <property type="protein sequence ID" value="KAH7070094.1"/>
    <property type="molecule type" value="Genomic_DNA"/>
</dbReference>
<dbReference type="AlphaFoldDB" id="A0A8K0QTR5"/>
<feature type="compositionally biased region" description="Basic and acidic residues" evidence="1">
    <location>
        <begin position="110"/>
        <end position="125"/>
    </location>
</feature>
<comment type="caution">
    <text evidence="2">The sequence shown here is derived from an EMBL/GenBank/DDBJ whole genome shotgun (WGS) entry which is preliminary data.</text>
</comment>